<comment type="subcellular location">
    <subcellularLocation>
        <location evidence="1">Membrane</location>
        <topology evidence="1">Multi-pass membrane protein</topology>
    </subcellularLocation>
</comment>
<feature type="transmembrane region" description="Helical" evidence="8">
    <location>
        <begin position="606"/>
        <end position="627"/>
    </location>
</feature>
<dbReference type="GO" id="GO:0016887">
    <property type="term" value="F:ATP hydrolysis activity"/>
    <property type="evidence" value="ECO:0007669"/>
    <property type="project" value="InterPro"/>
</dbReference>
<dbReference type="GO" id="GO:0140359">
    <property type="term" value="F:ABC-type transporter activity"/>
    <property type="evidence" value="ECO:0007669"/>
    <property type="project" value="InterPro"/>
</dbReference>
<dbReference type="AlphaFoldDB" id="A0AAN7YY55"/>
<dbReference type="InterPro" id="IPR000412">
    <property type="entry name" value="ABC_2_transport"/>
</dbReference>
<dbReference type="Pfam" id="PF00005">
    <property type="entry name" value="ABC_tran"/>
    <property type="match status" value="1"/>
</dbReference>
<dbReference type="CDD" id="cd03230">
    <property type="entry name" value="ABC_DR_subfamily_A"/>
    <property type="match status" value="1"/>
</dbReference>
<dbReference type="InterPro" id="IPR047817">
    <property type="entry name" value="ABC2_TM_bact-type"/>
</dbReference>
<dbReference type="GO" id="GO:0043190">
    <property type="term" value="C:ATP-binding cassette (ABC) transporter complex"/>
    <property type="evidence" value="ECO:0007669"/>
    <property type="project" value="InterPro"/>
</dbReference>
<dbReference type="InterPro" id="IPR003593">
    <property type="entry name" value="AAA+_ATPase"/>
</dbReference>
<feature type="domain" description="ABC transporter" evidence="9">
    <location>
        <begin position="7"/>
        <end position="236"/>
    </location>
</feature>
<organism evidence="11 12">
    <name type="scientific">Dictyostelium firmibasis</name>
    <dbReference type="NCBI Taxonomy" id="79012"/>
    <lineage>
        <taxon>Eukaryota</taxon>
        <taxon>Amoebozoa</taxon>
        <taxon>Evosea</taxon>
        <taxon>Eumycetozoa</taxon>
        <taxon>Dictyostelia</taxon>
        <taxon>Dictyosteliales</taxon>
        <taxon>Dictyosteliaceae</taxon>
        <taxon>Dictyostelium</taxon>
    </lineage>
</organism>
<proteinExistence type="predicted"/>
<dbReference type="InterPro" id="IPR017871">
    <property type="entry name" value="ABC_transporter-like_CS"/>
</dbReference>
<reference evidence="11 12" key="1">
    <citation type="submission" date="2023-11" db="EMBL/GenBank/DDBJ databases">
        <title>Dfirmibasis_genome.</title>
        <authorList>
            <person name="Edelbroek B."/>
            <person name="Kjellin J."/>
            <person name="Jerlstrom-Hultqvist J."/>
            <person name="Soderbom F."/>
        </authorList>
    </citation>
    <scope>NUCLEOTIDE SEQUENCE [LARGE SCALE GENOMIC DNA]</scope>
    <source>
        <strain evidence="11 12">TNS-C-14</strain>
    </source>
</reference>
<evidence type="ECO:0000256" key="5">
    <source>
        <dbReference type="ARBA" id="ARBA00022989"/>
    </source>
</evidence>
<dbReference type="PRINTS" id="PR00164">
    <property type="entry name" value="ABC2TRNSPORT"/>
</dbReference>
<dbReference type="PANTHER" id="PTHR43038:SF3">
    <property type="entry name" value="ABC TRANSPORTER G FAMILY MEMBER 20 ISOFORM X1"/>
    <property type="match status" value="1"/>
</dbReference>
<feature type="transmembrane region" description="Helical" evidence="8">
    <location>
        <begin position="540"/>
        <end position="567"/>
    </location>
</feature>
<keyword evidence="6 8" id="KW-0472">Membrane</keyword>
<dbReference type="InterPro" id="IPR027417">
    <property type="entry name" value="P-loop_NTPase"/>
</dbReference>
<keyword evidence="2 8" id="KW-0812">Transmembrane</keyword>
<dbReference type="GO" id="GO:0030587">
    <property type="term" value="P:sorocarp development"/>
    <property type="evidence" value="ECO:0007669"/>
    <property type="project" value="UniProtKB-ARBA"/>
</dbReference>
<keyword evidence="3" id="KW-0547">Nucleotide-binding</keyword>
<gene>
    <name evidence="11" type="ORF">RB653_007824</name>
</gene>
<dbReference type="EMBL" id="JAVFKY010000005">
    <property type="protein sequence ID" value="KAK5576680.1"/>
    <property type="molecule type" value="Genomic_DNA"/>
</dbReference>
<dbReference type="Gene3D" id="3.40.1710.10">
    <property type="entry name" value="abc type-2 transporter like domain"/>
    <property type="match status" value="1"/>
</dbReference>
<evidence type="ECO:0000256" key="4">
    <source>
        <dbReference type="ARBA" id="ARBA00022840"/>
    </source>
</evidence>
<evidence type="ECO:0000259" key="9">
    <source>
        <dbReference type="PROSITE" id="PS50893"/>
    </source>
</evidence>
<dbReference type="PROSITE" id="PS51012">
    <property type="entry name" value="ABC_TM2"/>
    <property type="match status" value="1"/>
</dbReference>
<evidence type="ECO:0000256" key="1">
    <source>
        <dbReference type="ARBA" id="ARBA00004141"/>
    </source>
</evidence>
<evidence type="ECO:0000313" key="12">
    <source>
        <dbReference type="Proteomes" id="UP001344447"/>
    </source>
</evidence>
<dbReference type="SMART" id="SM00382">
    <property type="entry name" value="AAA"/>
    <property type="match status" value="1"/>
</dbReference>
<dbReference type="PROSITE" id="PS00211">
    <property type="entry name" value="ABC_TRANSPORTER_1"/>
    <property type="match status" value="1"/>
</dbReference>
<dbReference type="InterPro" id="IPR003439">
    <property type="entry name" value="ABC_transporter-like_ATP-bd"/>
</dbReference>
<evidence type="ECO:0008006" key="13">
    <source>
        <dbReference type="Google" id="ProtNLM"/>
    </source>
</evidence>
<comment type="caution">
    <text evidence="11">The sequence shown here is derived from an EMBL/GenBank/DDBJ whole genome shotgun (WGS) entry which is preliminary data.</text>
</comment>
<dbReference type="PANTHER" id="PTHR43038">
    <property type="entry name" value="ATP-BINDING CASSETTE, SUB-FAMILY H, MEMBER 1"/>
    <property type="match status" value="1"/>
</dbReference>
<evidence type="ECO:0000256" key="7">
    <source>
        <dbReference type="SAM" id="MobiDB-lite"/>
    </source>
</evidence>
<keyword evidence="12" id="KW-1185">Reference proteome</keyword>
<dbReference type="Gene3D" id="3.40.50.300">
    <property type="entry name" value="P-loop containing nucleotide triphosphate hydrolases"/>
    <property type="match status" value="1"/>
</dbReference>
<evidence type="ECO:0000313" key="11">
    <source>
        <dbReference type="EMBL" id="KAK5576680.1"/>
    </source>
</evidence>
<dbReference type="Pfam" id="PF12698">
    <property type="entry name" value="ABC2_membrane_3"/>
    <property type="match status" value="1"/>
</dbReference>
<dbReference type="PROSITE" id="PS50893">
    <property type="entry name" value="ABC_TRANSPORTER_2"/>
    <property type="match status" value="1"/>
</dbReference>
<keyword evidence="5 8" id="KW-1133">Transmembrane helix</keyword>
<feature type="region of interest" description="Disordered" evidence="7">
    <location>
        <begin position="272"/>
        <end position="294"/>
    </location>
</feature>
<dbReference type="GO" id="GO:0005524">
    <property type="term" value="F:ATP binding"/>
    <property type="evidence" value="ECO:0007669"/>
    <property type="project" value="UniProtKB-KW"/>
</dbReference>
<feature type="compositionally biased region" description="Low complexity" evidence="7">
    <location>
        <begin position="272"/>
        <end position="283"/>
    </location>
</feature>
<feature type="domain" description="ABC transmembrane type-2" evidence="10">
    <location>
        <begin position="447"/>
        <end position="690"/>
    </location>
</feature>
<sequence>MDDRLAISLKNVCRGYGNTKVIDNLNLQIKSGTINCLIGASGSGKTTILRTILGRLIPDSGEVLVFGKKPHEIGGVPGSICGFCPQEGALYYDLTLDHTLNFFSNVHQIPKDKFEAKKEEIIKLLDLPQINSRSVGLLSGGQKKRVSLAVALLHSPKLLILDEPTVGIDMEVASNIWSYLRSLANSGVTIIITTHYINEAVGSDNVFLLRDGKILENGEPKHLIEKYESETLEEVFLKLCKRDNAQSVVDSKKNNSYFASQEIIDVESHIINNKNNNSDNNENNNDDDYDNEKKPLIGISTQGSSKEGGFFNRLYKVLLHAVAIGKRKFIQIFRNKVVLSFELLSPSVQVLLYFLAIGGSPKNLEFGVVNLDSGPIGSMYINSLASTGVFDFHNYNSTSEAIEQIKMGNSFGLLDINADFTSAILENYMNLSQYNPNGQVDLYMDFTNYQITLIVEQQLELSFENLAKQQMNITMNPINVVTPTVYGNPNSKFIDFLAPGMVCLISFAHAISITSVSFVKEKVDGSLDRLFAYGVRTSSIVFGHFLGHLPLLLVQITVLLLIAIYGFNVPIEGNIVLVFLMTVSLAFVGMSLGLVISAVSRVETEAIQLSLGVYFPTLICSGTLWPLQSLPNWFVWFPNILPATHAGNAMRDIMLKGVGLEYKEVWVAFLVVLSWLIGLIFIATLALNEKDKNFKLSCLKKRK</sequence>
<accession>A0AAN7YY55</accession>
<feature type="transmembrane region" description="Helical" evidence="8">
    <location>
        <begin position="665"/>
        <end position="687"/>
    </location>
</feature>
<dbReference type="InterPro" id="IPR013525">
    <property type="entry name" value="ABC2_TM"/>
</dbReference>
<evidence type="ECO:0000256" key="3">
    <source>
        <dbReference type="ARBA" id="ARBA00022741"/>
    </source>
</evidence>
<evidence type="ECO:0000256" key="8">
    <source>
        <dbReference type="SAM" id="Phobius"/>
    </source>
</evidence>
<evidence type="ECO:0000256" key="6">
    <source>
        <dbReference type="ARBA" id="ARBA00023136"/>
    </source>
</evidence>
<name>A0AAN7YY55_9MYCE</name>
<keyword evidence="4" id="KW-0067">ATP-binding</keyword>
<evidence type="ECO:0000256" key="2">
    <source>
        <dbReference type="ARBA" id="ARBA00022692"/>
    </source>
</evidence>
<dbReference type="Proteomes" id="UP001344447">
    <property type="component" value="Unassembled WGS sequence"/>
</dbReference>
<protein>
    <recommendedName>
        <fullName evidence="13">ABC transporter G family member 20</fullName>
    </recommendedName>
</protein>
<feature type="transmembrane region" description="Helical" evidence="8">
    <location>
        <begin position="496"/>
        <end position="519"/>
    </location>
</feature>
<dbReference type="SUPFAM" id="SSF52540">
    <property type="entry name" value="P-loop containing nucleoside triphosphate hydrolases"/>
    <property type="match status" value="1"/>
</dbReference>
<evidence type="ECO:0000259" key="10">
    <source>
        <dbReference type="PROSITE" id="PS51012"/>
    </source>
</evidence>
<feature type="transmembrane region" description="Helical" evidence="8">
    <location>
        <begin position="573"/>
        <end position="599"/>
    </location>
</feature>